<gene>
    <name evidence="1" type="ORF">JIN84_01375</name>
</gene>
<comment type="caution">
    <text evidence="1">The sequence shown here is derived from an EMBL/GenBank/DDBJ whole genome shotgun (WGS) entry which is preliminary data.</text>
</comment>
<dbReference type="InterPro" id="IPR019660">
    <property type="entry name" value="Put_sensory_transdc_reg_YbjN"/>
</dbReference>
<dbReference type="EMBL" id="JAENIK010000002">
    <property type="protein sequence ID" value="MBK1814258.1"/>
    <property type="molecule type" value="Genomic_DNA"/>
</dbReference>
<evidence type="ECO:0000313" key="2">
    <source>
        <dbReference type="Proteomes" id="UP000600139"/>
    </source>
</evidence>
<dbReference type="Pfam" id="PF10722">
    <property type="entry name" value="YbjN"/>
    <property type="match status" value="1"/>
</dbReference>
<evidence type="ECO:0000313" key="1">
    <source>
        <dbReference type="EMBL" id="MBK1814258.1"/>
    </source>
</evidence>
<sequence length="172" mass="19773">MRPHSRQILTVEETFGQNGWHCELVEGRDVLRAGFDAHHTRVDLIAQAYPQLNALTVVTESRLSLDEEHLPVVLELLARANKQLTLGGFEYDLDREFLVFRITNLFEREKYDSDIISSMVHCGIAELDRIVPYAAIVRDTPADLLDDLDIPRLLMREDIIPPVPGDQEEEYY</sequence>
<protein>
    <submittedName>
        <fullName evidence="1">YbjN domain-containing protein</fullName>
    </submittedName>
</protein>
<keyword evidence="2" id="KW-1185">Reference proteome</keyword>
<name>A0A934R161_9BACT</name>
<reference evidence="1" key="1">
    <citation type="submission" date="2021-01" db="EMBL/GenBank/DDBJ databases">
        <title>Modified the classification status of verrucomicrobia.</title>
        <authorList>
            <person name="Feng X."/>
        </authorList>
    </citation>
    <scope>NUCLEOTIDE SEQUENCE</scope>
    <source>
        <strain evidence="1">JCM 18052</strain>
    </source>
</reference>
<proteinExistence type="predicted"/>
<accession>A0A934R161</accession>
<dbReference type="Proteomes" id="UP000600139">
    <property type="component" value="Unassembled WGS sequence"/>
</dbReference>
<dbReference type="RefSeq" id="WP_200349228.1">
    <property type="nucleotide sequence ID" value="NZ_BAABHZ010000005.1"/>
</dbReference>
<organism evidence="1 2">
    <name type="scientific">Luteolibacter yonseiensis</name>
    <dbReference type="NCBI Taxonomy" id="1144680"/>
    <lineage>
        <taxon>Bacteria</taxon>
        <taxon>Pseudomonadati</taxon>
        <taxon>Verrucomicrobiota</taxon>
        <taxon>Verrucomicrobiia</taxon>
        <taxon>Verrucomicrobiales</taxon>
        <taxon>Verrucomicrobiaceae</taxon>
        <taxon>Luteolibacter</taxon>
    </lineage>
</organism>
<dbReference type="AlphaFoldDB" id="A0A934R161"/>